<protein>
    <submittedName>
        <fullName evidence="8">OmpA family protein</fullName>
    </submittedName>
</protein>
<dbReference type="Gene3D" id="3.30.1330.60">
    <property type="entry name" value="OmpA-like domain"/>
    <property type="match status" value="1"/>
</dbReference>
<dbReference type="PROSITE" id="PS01068">
    <property type="entry name" value="OMPA_1"/>
    <property type="match status" value="1"/>
</dbReference>
<evidence type="ECO:0000313" key="9">
    <source>
        <dbReference type="Proteomes" id="UP001166291"/>
    </source>
</evidence>
<evidence type="ECO:0000256" key="4">
    <source>
        <dbReference type="PROSITE-ProRule" id="PRU00473"/>
    </source>
</evidence>
<feature type="region of interest" description="Disordered" evidence="5">
    <location>
        <begin position="27"/>
        <end position="47"/>
    </location>
</feature>
<evidence type="ECO:0000313" key="8">
    <source>
        <dbReference type="EMBL" id="MBW2942370.1"/>
    </source>
</evidence>
<dbReference type="Proteomes" id="UP001166291">
    <property type="component" value="Unassembled WGS sequence"/>
</dbReference>
<evidence type="ECO:0000259" key="7">
    <source>
        <dbReference type="PROSITE" id="PS51123"/>
    </source>
</evidence>
<dbReference type="InterPro" id="IPR050330">
    <property type="entry name" value="Bact_OuterMem_StrucFunc"/>
</dbReference>
<dbReference type="PRINTS" id="PR01023">
    <property type="entry name" value="NAFLGMOTY"/>
</dbReference>
<evidence type="ECO:0000256" key="3">
    <source>
        <dbReference type="ARBA" id="ARBA00023237"/>
    </source>
</evidence>
<dbReference type="PROSITE" id="PS51123">
    <property type="entry name" value="OMPA_2"/>
    <property type="match status" value="1"/>
</dbReference>
<dbReference type="PANTHER" id="PTHR30329:SF21">
    <property type="entry name" value="LIPOPROTEIN YIAD-RELATED"/>
    <property type="match status" value="1"/>
</dbReference>
<accession>A0ABS6VXF3</accession>
<comment type="subcellular location">
    <subcellularLocation>
        <location evidence="1">Cell outer membrane</location>
    </subcellularLocation>
</comment>
<keyword evidence="6" id="KW-0732">Signal</keyword>
<reference evidence="8" key="1">
    <citation type="submission" date="2021-07" db="EMBL/GenBank/DDBJ databases">
        <title>Zhongshania sp. CAU 1632 isolated from seawater.</title>
        <authorList>
            <person name="Kim W."/>
        </authorList>
    </citation>
    <scope>NUCLEOTIDE SEQUENCE</scope>
    <source>
        <strain evidence="8">CAU 1632</strain>
    </source>
</reference>
<dbReference type="CDD" id="cd07185">
    <property type="entry name" value="OmpA_C-like"/>
    <property type="match status" value="1"/>
</dbReference>
<dbReference type="InterPro" id="IPR006690">
    <property type="entry name" value="OMPA-like_CS"/>
</dbReference>
<dbReference type="EMBL" id="JAHWDQ010000005">
    <property type="protein sequence ID" value="MBW2942370.1"/>
    <property type="molecule type" value="Genomic_DNA"/>
</dbReference>
<dbReference type="PANTHER" id="PTHR30329">
    <property type="entry name" value="STATOR ELEMENT OF FLAGELLAR MOTOR COMPLEX"/>
    <property type="match status" value="1"/>
</dbReference>
<evidence type="ECO:0000256" key="2">
    <source>
        <dbReference type="ARBA" id="ARBA00023136"/>
    </source>
</evidence>
<organism evidence="8 9">
    <name type="scientific">Zhongshania aquimaris</name>
    <dbReference type="NCBI Taxonomy" id="2857107"/>
    <lineage>
        <taxon>Bacteria</taxon>
        <taxon>Pseudomonadati</taxon>
        <taxon>Pseudomonadota</taxon>
        <taxon>Gammaproteobacteria</taxon>
        <taxon>Cellvibrionales</taxon>
        <taxon>Spongiibacteraceae</taxon>
        <taxon>Zhongshania</taxon>
    </lineage>
</organism>
<feature type="chain" id="PRO_5046739717" evidence="6">
    <location>
        <begin position="26"/>
        <end position="164"/>
    </location>
</feature>
<dbReference type="InterPro" id="IPR006665">
    <property type="entry name" value="OmpA-like"/>
</dbReference>
<dbReference type="RefSeq" id="WP_219044613.1">
    <property type="nucleotide sequence ID" value="NZ_JAHWDQ010000005.1"/>
</dbReference>
<comment type="caution">
    <text evidence="8">The sequence shown here is derived from an EMBL/GenBank/DDBJ whole genome shotgun (WGS) entry which is preliminary data.</text>
</comment>
<feature type="domain" description="OmpA-like" evidence="7">
    <location>
        <begin position="53"/>
        <end position="164"/>
    </location>
</feature>
<feature type="signal peptide" evidence="6">
    <location>
        <begin position="1"/>
        <end position="25"/>
    </location>
</feature>
<evidence type="ECO:0000256" key="5">
    <source>
        <dbReference type="SAM" id="MobiDB-lite"/>
    </source>
</evidence>
<name>A0ABS6VXF3_9GAMM</name>
<evidence type="ECO:0000256" key="1">
    <source>
        <dbReference type="ARBA" id="ARBA00004442"/>
    </source>
</evidence>
<gene>
    <name evidence="8" type="ORF">KXJ70_16355</name>
</gene>
<proteinExistence type="predicted"/>
<feature type="compositionally biased region" description="Polar residues" evidence="5">
    <location>
        <begin position="37"/>
        <end position="47"/>
    </location>
</feature>
<sequence length="164" mass="18236">MKYQAKNMFLGVAFFSAFLAGCASTDTDGSGQEGADSVSTYTESTDSMNDSYNTDDMANLETVFYFEFDQATLTVKARQALDAQIARLKKTTGPVRLEGHADERGTREYNIALGERRAISVADYMAINGIPRYRIETVSYGEERPVAFGQSESTYSQNRRVELK</sequence>
<dbReference type="InterPro" id="IPR036737">
    <property type="entry name" value="OmpA-like_sf"/>
</dbReference>
<keyword evidence="3" id="KW-0998">Cell outer membrane</keyword>
<dbReference type="InterPro" id="IPR006664">
    <property type="entry name" value="OMP_bac"/>
</dbReference>
<dbReference type="PROSITE" id="PS51257">
    <property type="entry name" value="PROKAR_LIPOPROTEIN"/>
    <property type="match status" value="1"/>
</dbReference>
<dbReference type="Pfam" id="PF00691">
    <property type="entry name" value="OmpA"/>
    <property type="match status" value="1"/>
</dbReference>
<keyword evidence="9" id="KW-1185">Reference proteome</keyword>
<dbReference type="PRINTS" id="PR01021">
    <property type="entry name" value="OMPADOMAIN"/>
</dbReference>
<dbReference type="SUPFAM" id="SSF103088">
    <property type="entry name" value="OmpA-like"/>
    <property type="match status" value="1"/>
</dbReference>
<keyword evidence="2 4" id="KW-0472">Membrane</keyword>
<evidence type="ECO:0000256" key="6">
    <source>
        <dbReference type="SAM" id="SignalP"/>
    </source>
</evidence>